<name>A0ACB9I8G0_9ASTR</name>
<protein>
    <submittedName>
        <fullName evidence="1">Uncharacterized protein</fullName>
    </submittedName>
</protein>
<reference evidence="2" key="1">
    <citation type="journal article" date="2022" name="Mol. Ecol. Resour.">
        <title>The genomes of chicory, endive, great burdock and yacon provide insights into Asteraceae palaeo-polyploidization history and plant inulin production.</title>
        <authorList>
            <person name="Fan W."/>
            <person name="Wang S."/>
            <person name="Wang H."/>
            <person name="Wang A."/>
            <person name="Jiang F."/>
            <person name="Liu H."/>
            <person name="Zhao H."/>
            <person name="Xu D."/>
            <person name="Zhang Y."/>
        </authorList>
    </citation>
    <scope>NUCLEOTIDE SEQUENCE [LARGE SCALE GENOMIC DNA]</scope>
    <source>
        <strain evidence="2">cv. Yunnan</strain>
    </source>
</reference>
<dbReference type="EMBL" id="CM042027">
    <property type="protein sequence ID" value="KAI3803675.1"/>
    <property type="molecule type" value="Genomic_DNA"/>
</dbReference>
<evidence type="ECO:0000313" key="2">
    <source>
        <dbReference type="Proteomes" id="UP001056120"/>
    </source>
</evidence>
<evidence type="ECO:0000313" key="1">
    <source>
        <dbReference type="EMBL" id="KAI3803675.1"/>
    </source>
</evidence>
<sequence>METLQDLIEEAKLRTVWWALCIFAVSYFLAHTSKSMWMNVPIAILLVSGSRILLNEVEFRWKIKKTAESRTLLSHLEKKQLSVNDSRLSTLPPPPKWKRKIDSPIVEAAMEDFINKLLQDFVVDLWYTDITPDNEGPELIKAIIMDALAEISARVKNINLVDLLTRNVVDLVGVHLELFRKNQSAIGVEVMVTLSSEERDERLKHHLMASNELHPALLSPESEYKFLKWIMGAVLAVVLKPREAQSALVRCIARELLTCLVMEPVMRFACPGYINELLELIFLASANEGCKDAGEGQSGSSNGPKQDLSTTTTSSKTDQSFSQKRDVAQELALDVPRKIIPEETKHLPAADWARVLEAATQRRTEVLQPENLENMWTKGRNYKKKAQKNAEKNAARELKSGINKDSGKEMVPKKLETSTSIGRTLGQIPPKPHVDGQRRGQYFDGGQSNMLTFDAGVEESSVANGGSITTFRKSNSTSDLNKEPVIETAYAEQVSGSIISEFYSANVGRHDAHNTNTVTDKVLRIEGYSPKVKCRVIGAYFEKLGSKSFAVYSIAVTDAENNTCFVKRRYRNFERLHRQLKDIPNYTLHLPPKRIFSSNTEDKFVHQRCIQLDKYLQDLLSIANVAEQHEVLDFLDTSSKNYSFGKSSSVMRTLAVNVDDAVDDMVRQFKGVSDGLMKKVVGPTFTYEPVSSAASRSLTWKPDELSNSFTRQGTSESANSLSDNEMGSSSKANGWHSDNELNSKTFPPRVVKHDELLRSFDFEKRGSSGVRSEILNMAANFPSTSDRQEDPLGMPAEWTPANVSVPLLNLVDKIFQLNRRGWLRRQVFWISKQILQLMMEDAIDDWLVRQIHWLRRDDIVAHGIRWIQDVLWPDGIFFTRVNTQNRNASQSDQDSPLATSRSSGSKANKQGVFEEQLEAARRASDVKKMIFNGAPTTLVSLIGHNQYKRCAKDVYYFLQSEVCLKQLAYGLLELVIITVFPELHDIVTDVHEKKQTPQV</sequence>
<proteinExistence type="predicted"/>
<comment type="caution">
    <text evidence="1">The sequence shown here is derived from an EMBL/GenBank/DDBJ whole genome shotgun (WGS) entry which is preliminary data.</text>
</comment>
<accession>A0ACB9I8G0</accession>
<organism evidence="1 2">
    <name type="scientific">Smallanthus sonchifolius</name>
    <dbReference type="NCBI Taxonomy" id="185202"/>
    <lineage>
        <taxon>Eukaryota</taxon>
        <taxon>Viridiplantae</taxon>
        <taxon>Streptophyta</taxon>
        <taxon>Embryophyta</taxon>
        <taxon>Tracheophyta</taxon>
        <taxon>Spermatophyta</taxon>
        <taxon>Magnoliopsida</taxon>
        <taxon>eudicotyledons</taxon>
        <taxon>Gunneridae</taxon>
        <taxon>Pentapetalae</taxon>
        <taxon>asterids</taxon>
        <taxon>campanulids</taxon>
        <taxon>Asterales</taxon>
        <taxon>Asteraceae</taxon>
        <taxon>Asteroideae</taxon>
        <taxon>Heliantheae alliance</taxon>
        <taxon>Millerieae</taxon>
        <taxon>Smallanthus</taxon>
    </lineage>
</organism>
<dbReference type="Proteomes" id="UP001056120">
    <property type="component" value="Linkage Group LG10"/>
</dbReference>
<reference evidence="1 2" key="2">
    <citation type="journal article" date="2022" name="Mol. Ecol. Resour.">
        <title>The genomes of chicory, endive, great burdock and yacon provide insights into Asteraceae paleo-polyploidization history and plant inulin production.</title>
        <authorList>
            <person name="Fan W."/>
            <person name="Wang S."/>
            <person name="Wang H."/>
            <person name="Wang A."/>
            <person name="Jiang F."/>
            <person name="Liu H."/>
            <person name="Zhao H."/>
            <person name="Xu D."/>
            <person name="Zhang Y."/>
        </authorList>
    </citation>
    <scope>NUCLEOTIDE SEQUENCE [LARGE SCALE GENOMIC DNA]</scope>
    <source>
        <strain evidence="2">cv. Yunnan</strain>
        <tissue evidence="1">Leaves</tissue>
    </source>
</reference>
<keyword evidence="2" id="KW-1185">Reference proteome</keyword>
<gene>
    <name evidence="1" type="ORF">L1987_31835</name>
</gene>